<keyword evidence="6" id="KW-1185">Reference proteome</keyword>
<dbReference type="InterPro" id="IPR018389">
    <property type="entry name" value="DctP_fam"/>
</dbReference>
<protein>
    <submittedName>
        <fullName evidence="5">Taurine transporter periplasmic component</fullName>
    </submittedName>
</protein>
<dbReference type="CDD" id="cd13603">
    <property type="entry name" value="PBP2_TRAP_Siap_TeaA_like"/>
    <property type="match status" value="1"/>
</dbReference>
<comment type="similarity">
    <text evidence="1">Belongs to the bacterial solute-binding protein 7 family.</text>
</comment>
<dbReference type="PANTHER" id="PTHR33376:SF7">
    <property type="entry name" value="C4-DICARBOXYLATE-BINDING PROTEIN DCTB"/>
    <property type="match status" value="1"/>
</dbReference>
<comment type="caution">
    <text evidence="5">The sequence shown here is derived from an EMBL/GenBank/DDBJ whole genome shotgun (WGS) entry which is preliminary data.</text>
</comment>
<feature type="signal peptide" evidence="4">
    <location>
        <begin position="1"/>
        <end position="20"/>
    </location>
</feature>
<evidence type="ECO:0000313" key="5">
    <source>
        <dbReference type="EMBL" id="GAW97575.1"/>
    </source>
</evidence>
<evidence type="ECO:0000256" key="3">
    <source>
        <dbReference type="ARBA" id="ARBA00022729"/>
    </source>
</evidence>
<dbReference type="NCBIfam" id="NF037995">
    <property type="entry name" value="TRAP_S1"/>
    <property type="match status" value="1"/>
</dbReference>
<accession>A0ABQ0MYY7</accession>
<feature type="chain" id="PRO_5047364590" evidence="4">
    <location>
        <begin position="21"/>
        <end position="345"/>
    </location>
</feature>
<organism evidence="5 6">
    <name type="scientific">Colwellia marinimaniae</name>
    <dbReference type="NCBI Taxonomy" id="1513592"/>
    <lineage>
        <taxon>Bacteria</taxon>
        <taxon>Pseudomonadati</taxon>
        <taxon>Pseudomonadota</taxon>
        <taxon>Gammaproteobacteria</taxon>
        <taxon>Alteromonadales</taxon>
        <taxon>Colwelliaceae</taxon>
        <taxon>Colwellia</taxon>
    </lineage>
</organism>
<dbReference type="EMBL" id="BDQM01000037">
    <property type="protein sequence ID" value="GAW97575.1"/>
    <property type="molecule type" value="Genomic_DNA"/>
</dbReference>
<dbReference type="RefSeq" id="WP_057179423.1">
    <property type="nucleotide sequence ID" value="NZ_BDQM01000037.1"/>
</dbReference>
<reference evidence="5 6" key="1">
    <citation type="submission" date="2017-06" db="EMBL/GenBank/DDBJ databases">
        <title>Whole Genome Sequences of Colwellia marinimaniae MTCD1.</title>
        <authorList>
            <person name="Kusumoto H."/>
            <person name="Inoue M."/>
            <person name="Tanikawa K."/>
            <person name="Maeji H."/>
            <person name="Cameron J.H."/>
            <person name="Bartlett D.H."/>
        </authorList>
    </citation>
    <scope>NUCLEOTIDE SEQUENCE [LARGE SCALE GENOMIC DNA]</scope>
    <source>
        <strain evidence="5 6">MTCD1</strain>
    </source>
</reference>
<name>A0ABQ0MYY7_9GAMM</name>
<gene>
    <name evidence="5" type="primary">dctP</name>
    <name evidence="5" type="ORF">MTCD1_03203</name>
</gene>
<keyword evidence="3 4" id="KW-0732">Signal</keyword>
<dbReference type="Pfam" id="PF03480">
    <property type="entry name" value="DctP"/>
    <property type="match status" value="1"/>
</dbReference>
<evidence type="ECO:0000256" key="2">
    <source>
        <dbReference type="ARBA" id="ARBA00022448"/>
    </source>
</evidence>
<sequence length="345" mass="39800">MIRYFIFFCVLLISSLSVKSAPVKIVCSTDNPKGSIHVVALEKFGELIAKYSNGRLIAEIHFRGNEEFPAIMGEEVNMNMMMTSHSGVHNRVHVTAIASGNASIKASILEFLMLPYIFEDKKSAMKLFRSKFMMEEINEVLARKHNIRAIGWLIGGFRHMTNSKKPVQRLEDIQGLVIRTPRNRLMRDTYMTLGAEVIPLNWELTFEALKKGEIDGQENPYSVIADSKFWDANQKYVTNNGPFLWVGPILMNEEFYQSLPDDLKNVVRKSGREAAEYEWEWENKKNNEFKAILLNNNMKILDLEDKQRWVDATKPLWEKHYKFIGYGDEAKGKKIVENVLIITNQ</sequence>
<dbReference type="Proteomes" id="UP000197068">
    <property type="component" value="Unassembled WGS sequence"/>
</dbReference>
<dbReference type="PANTHER" id="PTHR33376">
    <property type="match status" value="1"/>
</dbReference>
<evidence type="ECO:0000313" key="6">
    <source>
        <dbReference type="Proteomes" id="UP000197068"/>
    </source>
</evidence>
<evidence type="ECO:0000256" key="4">
    <source>
        <dbReference type="SAM" id="SignalP"/>
    </source>
</evidence>
<dbReference type="Gene3D" id="3.40.190.170">
    <property type="entry name" value="Bacterial extracellular solute-binding protein, family 7"/>
    <property type="match status" value="1"/>
</dbReference>
<proteinExistence type="inferred from homology"/>
<evidence type="ECO:0000256" key="1">
    <source>
        <dbReference type="ARBA" id="ARBA00009023"/>
    </source>
</evidence>
<dbReference type="InterPro" id="IPR038404">
    <property type="entry name" value="TRAP_DctP_sf"/>
</dbReference>
<keyword evidence="2" id="KW-0813">Transport</keyword>